<evidence type="ECO:0000313" key="1">
    <source>
        <dbReference type="EMBL" id="STD22151.1"/>
    </source>
</evidence>
<accession>A0A376FFZ0</accession>
<dbReference type="Proteomes" id="UP000255163">
    <property type="component" value="Unassembled WGS sequence"/>
</dbReference>
<sequence>MVNVIQNVINIIICYTKHLSNKCFKYHLTQIRQHKSQADLFSLRMFFRAKGEAWRWRFVD</sequence>
<evidence type="ECO:0000313" key="2">
    <source>
        <dbReference type="Proteomes" id="UP000255163"/>
    </source>
</evidence>
<name>A0A376FFZ0_ENTAS</name>
<protein>
    <submittedName>
        <fullName evidence="1">Uncharacterized protein</fullName>
    </submittedName>
</protein>
<proteinExistence type="predicted"/>
<organism evidence="1 2">
    <name type="scientific">Enterobacter asburiae</name>
    <dbReference type="NCBI Taxonomy" id="61645"/>
    <lineage>
        <taxon>Bacteria</taxon>
        <taxon>Pseudomonadati</taxon>
        <taxon>Pseudomonadota</taxon>
        <taxon>Gammaproteobacteria</taxon>
        <taxon>Enterobacterales</taxon>
        <taxon>Enterobacteriaceae</taxon>
        <taxon>Enterobacter</taxon>
        <taxon>Enterobacter cloacae complex</taxon>
    </lineage>
</organism>
<dbReference type="EMBL" id="UFYI01000007">
    <property type="protein sequence ID" value="STD22151.1"/>
    <property type="molecule type" value="Genomic_DNA"/>
</dbReference>
<reference evidence="1 2" key="1">
    <citation type="submission" date="2018-06" db="EMBL/GenBank/DDBJ databases">
        <authorList>
            <consortium name="Pathogen Informatics"/>
            <person name="Doyle S."/>
        </authorList>
    </citation>
    <scope>NUCLEOTIDE SEQUENCE [LARGE SCALE GENOMIC DNA]</scope>
    <source>
        <strain evidence="1 2">NCTC12123</strain>
    </source>
</reference>
<dbReference type="AlphaFoldDB" id="A0A376FFZ0"/>
<gene>
    <name evidence="1" type="ORF">NCTC12123_03128</name>
</gene>